<evidence type="ECO:0008006" key="3">
    <source>
        <dbReference type="Google" id="ProtNLM"/>
    </source>
</evidence>
<name>A0A0D2ZU37_BRAOL</name>
<proteinExistence type="predicted"/>
<dbReference type="EnsemblPlants" id="Bo01180s020.1">
    <property type="protein sequence ID" value="Bo01180s020.1"/>
    <property type="gene ID" value="Bo01180s020"/>
</dbReference>
<dbReference type="PANTHER" id="PTHR47150:SF5">
    <property type="entry name" value="OS07G0546750 PROTEIN"/>
    <property type="match status" value="1"/>
</dbReference>
<protein>
    <recommendedName>
        <fullName evidence="3">DDE Tnp4 domain-containing protein</fullName>
    </recommendedName>
</protein>
<sequence>MNSSNPFTQSSGYLDLLNSQHYEPVSPSVALGSSELPLFSSQWTNSRSQDAETTEYKIGRRNWSQKEDLVLISAWLNTKVGNCKQRWFNEVPFFQQRRDATGMFGLSALQKATTAIRMMAYGCAVDEYLRPVSQKPTPQDLQRLLDIGDMHGFPGMIGSIDCMHWEWKNCPTAWKGQYTRGSGKPTIVLEAVASHDLWIWHTFFGPPGTSNDINVLDKSPVFDDILQSRAPKVNFFVNGHEYHFAYYLTDVQESVRKDVESAFGVLQARFAIVKNPALIWDKAKIGKIMRSCIILHNMIVEDERDGYAFKYWQFDGNSDSTS</sequence>
<reference evidence="1" key="2">
    <citation type="submission" date="2015-06" db="UniProtKB">
        <authorList>
            <consortium name="EnsemblPlants"/>
        </authorList>
    </citation>
    <scope>IDENTIFICATION</scope>
</reference>
<keyword evidence="2" id="KW-1185">Reference proteome</keyword>
<evidence type="ECO:0000313" key="1">
    <source>
        <dbReference type="EnsemblPlants" id="Bo01180s020.1"/>
    </source>
</evidence>
<reference evidence="1" key="1">
    <citation type="journal article" date="2014" name="Genome Biol.">
        <title>Transcriptome and methylome profiling reveals relics of genome dominance in the mesopolyploid Brassica oleracea.</title>
        <authorList>
            <person name="Parkin I.A."/>
            <person name="Koh C."/>
            <person name="Tang H."/>
            <person name="Robinson S.J."/>
            <person name="Kagale S."/>
            <person name="Clarke W.E."/>
            <person name="Town C.D."/>
            <person name="Nixon J."/>
            <person name="Krishnakumar V."/>
            <person name="Bidwell S.L."/>
            <person name="Denoeud F."/>
            <person name="Belcram H."/>
            <person name="Links M.G."/>
            <person name="Just J."/>
            <person name="Clarke C."/>
            <person name="Bender T."/>
            <person name="Huebert T."/>
            <person name="Mason A.S."/>
            <person name="Pires J.C."/>
            <person name="Barker G."/>
            <person name="Moore J."/>
            <person name="Walley P.G."/>
            <person name="Manoli S."/>
            <person name="Batley J."/>
            <person name="Edwards D."/>
            <person name="Nelson M.N."/>
            <person name="Wang X."/>
            <person name="Paterson A.H."/>
            <person name="King G."/>
            <person name="Bancroft I."/>
            <person name="Chalhoub B."/>
            <person name="Sharpe A.G."/>
        </authorList>
    </citation>
    <scope>NUCLEOTIDE SEQUENCE [LARGE SCALE GENOMIC DNA]</scope>
    <source>
        <strain evidence="1">cv. TO1000</strain>
    </source>
</reference>
<dbReference type="Gramene" id="Bo01180s020.1">
    <property type="protein sequence ID" value="Bo01180s020.1"/>
    <property type="gene ID" value="Bo01180s020"/>
</dbReference>
<accession>A0A0D2ZU37</accession>
<dbReference type="Pfam" id="PF04827">
    <property type="entry name" value="Plant_tran"/>
    <property type="match status" value="2"/>
</dbReference>
<dbReference type="PANTHER" id="PTHR47150">
    <property type="entry name" value="OS12G0169200 PROTEIN"/>
    <property type="match status" value="1"/>
</dbReference>
<dbReference type="AlphaFoldDB" id="A0A0D2ZU37"/>
<dbReference type="Proteomes" id="UP000032141">
    <property type="component" value="Unassembled WGS sequence"/>
</dbReference>
<organism evidence="1 2">
    <name type="scientific">Brassica oleracea var. oleracea</name>
    <dbReference type="NCBI Taxonomy" id="109376"/>
    <lineage>
        <taxon>Eukaryota</taxon>
        <taxon>Viridiplantae</taxon>
        <taxon>Streptophyta</taxon>
        <taxon>Embryophyta</taxon>
        <taxon>Tracheophyta</taxon>
        <taxon>Spermatophyta</taxon>
        <taxon>Magnoliopsida</taxon>
        <taxon>eudicotyledons</taxon>
        <taxon>Gunneridae</taxon>
        <taxon>Pentapetalae</taxon>
        <taxon>rosids</taxon>
        <taxon>malvids</taxon>
        <taxon>Brassicales</taxon>
        <taxon>Brassicaceae</taxon>
        <taxon>Brassiceae</taxon>
        <taxon>Brassica</taxon>
    </lineage>
</organism>
<evidence type="ECO:0000313" key="2">
    <source>
        <dbReference type="Proteomes" id="UP000032141"/>
    </source>
</evidence>
<dbReference type="InterPro" id="IPR006912">
    <property type="entry name" value="Harbinger_derived_prot"/>
</dbReference>
<dbReference type="HOGENOM" id="CLU_012390_5_3_1"/>